<gene>
    <name evidence="1" type="ORF">H9L15_09500</name>
</gene>
<dbReference type="CDD" id="cd08026">
    <property type="entry name" value="DUF326"/>
    <property type="match status" value="1"/>
</dbReference>
<accession>A0ABX6SYJ6</accession>
<dbReference type="Proteomes" id="UP000516134">
    <property type="component" value="Chromosome"/>
</dbReference>
<dbReference type="InterPro" id="IPR044543">
    <property type="entry name" value="YHJQ-like"/>
</dbReference>
<protein>
    <submittedName>
        <fullName evidence="1">Four-helix bundle copper-binding protein</fullName>
    </submittedName>
</protein>
<dbReference type="RefSeq" id="WP_187713932.1">
    <property type="nucleotide sequence ID" value="NZ_BAABJC010000001.1"/>
</dbReference>
<dbReference type="PANTHER" id="PTHR37310:SF1">
    <property type="entry name" value="CYTOPLASMIC PROTEIN"/>
    <property type="match status" value="1"/>
</dbReference>
<keyword evidence="2" id="KW-1185">Reference proteome</keyword>
<organism evidence="1 2">
    <name type="scientific">Sphingomonas daechungensis</name>
    <dbReference type="NCBI Taxonomy" id="1176646"/>
    <lineage>
        <taxon>Bacteria</taxon>
        <taxon>Pseudomonadati</taxon>
        <taxon>Pseudomonadota</taxon>
        <taxon>Alphaproteobacteria</taxon>
        <taxon>Sphingomonadales</taxon>
        <taxon>Sphingomonadaceae</taxon>
        <taxon>Sphingomonas</taxon>
    </lineage>
</organism>
<dbReference type="PANTHER" id="PTHR37310">
    <property type="entry name" value="CYTOPLASMIC PROTEIN-RELATED"/>
    <property type="match status" value="1"/>
</dbReference>
<name>A0ABX6SYJ6_9SPHN</name>
<dbReference type="Pfam" id="PF03860">
    <property type="entry name" value="Csp"/>
    <property type="match status" value="1"/>
</dbReference>
<dbReference type="InterPro" id="IPR005560">
    <property type="entry name" value="Csp_YhjQ"/>
</dbReference>
<reference evidence="1 2" key="1">
    <citation type="submission" date="2020-08" db="EMBL/GenBank/DDBJ databases">
        <title>Genome sequence of Sphingomonas daechungensis KACC 18115T.</title>
        <authorList>
            <person name="Hyun D.-W."/>
            <person name="Bae J.-W."/>
        </authorList>
    </citation>
    <scope>NUCLEOTIDE SEQUENCE [LARGE SCALE GENOMIC DNA]</scope>
    <source>
        <strain evidence="1 2">KACC 18115</strain>
    </source>
</reference>
<sequence>MSIRKMISLHPDVHGHVNQPLGDAVHHLMYCAKMCLSCADACAAEKMDMTQCIRTCMDCADICDAACRVGLRRTGSNEQVLREVLELCARVCDACAAECEKHDHEHCRLCAQICRECAEDCRNAAASVTPAMA</sequence>
<evidence type="ECO:0000313" key="1">
    <source>
        <dbReference type="EMBL" id="QNP42500.1"/>
    </source>
</evidence>
<dbReference type="EMBL" id="CP060780">
    <property type="protein sequence ID" value="QNP42500.1"/>
    <property type="molecule type" value="Genomic_DNA"/>
</dbReference>
<evidence type="ECO:0000313" key="2">
    <source>
        <dbReference type="Proteomes" id="UP000516134"/>
    </source>
</evidence>
<dbReference type="Gene3D" id="1.20.1270.360">
    <property type="match status" value="1"/>
</dbReference>
<proteinExistence type="predicted"/>